<evidence type="ECO:0000313" key="3">
    <source>
        <dbReference type="Proteomes" id="UP001054889"/>
    </source>
</evidence>
<feature type="domain" description="F-box" evidence="1">
    <location>
        <begin position="14"/>
        <end position="54"/>
    </location>
</feature>
<reference evidence="2" key="2">
    <citation type="submission" date="2021-12" db="EMBL/GenBank/DDBJ databases">
        <title>Resequencing data analysis of finger millet.</title>
        <authorList>
            <person name="Hatakeyama M."/>
            <person name="Aluri S."/>
            <person name="Balachadran M.T."/>
            <person name="Sivarajan S.R."/>
            <person name="Poveda L."/>
            <person name="Shimizu-Inatsugi R."/>
            <person name="Schlapbach R."/>
            <person name="Sreeman S.M."/>
            <person name="Shimizu K.K."/>
        </authorList>
    </citation>
    <scope>NUCLEOTIDE SEQUENCE</scope>
</reference>
<dbReference type="Proteomes" id="UP001054889">
    <property type="component" value="Unassembled WGS sequence"/>
</dbReference>
<dbReference type="PANTHER" id="PTHR35546">
    <property type="entry name" value="F-BOX PROTEIN INTERACTION DOMAIN PROTEIN-RELATED"/>
    <property type="match status" value="1"/>
</dbReference>
<dbReference type="SUPFAM" id="SSF81383">
    <property type="entry name" value="F-box domain"/>
    <property type="match status" value="1"/>
</dbReference>
<dbReference type="InterPro" id="IPR055290">
    <property type="entry name" value="At3g26010-like"/>
</dbReference>
<reference evidence="2" key="1">
    <citation type="journal article" date="2018" name="DNA Res.">
        <title>Multiple hybrid de novo genome assembly of finger millet, an orphan allotetraploid crop.</title>
        <authorList>
            <person name="Hatakeyama M."/>
            <person name="Aluri S."/>
            <person name="Balachadran M.T."/>
            <person name="Sivarajan S.R."/>
            <person name="Patrignani A."/>
            <person name="Gruter S."/>
            <person name="Poveda L."/>
            <person name="Shimizu-Inatsugi R."/>
            <person name="Baeten J."/>
            <person name="Francoijs K.J."/>
            <person name="Nataraja K.N."/>
            <person name="Reddy Y.A.N."/>
            <person name="Phadnis S."/>
            <person name="Ravikumar R.L."/>
            <person name="Schlapbach R."/>
            <person name="Sreeman S.M."/>
            <person name="Shimizu K.K."/>
        </authorList>
    </citation>
    <scope>NUCLEOTIDE SEQUENCE</scope>
</reference>
<protein>
    <recommendedName>
        <fullName evidence="1">F-box domain-containing protein</fullName>
    </recommendedName>
</protein>
<proteinExistence type="predicted"/>
<name>A0AAV5E084_ELECO</name>
<accession>A0AAV5E084</accession>
<dbReference type="InterPro" id="IPR036047">
    <property type="entry name" value="F-box-like_dom_sf"/>
</dbReference>
<dbReference type="AlphaFoldDB" id="A0AAV5E084"/>
<comment type="caution">
    <text evidence="2">The sequence shown here is derived from an EMBL/GenBank/DDBJ whole genome shotgun (WGS) entry which is preliminary data.</text>
</comment>
<dbReference type="Gene3D" id="1.20.1280.50">
    <property type="match status" value="1"/>
</dbReference>
<dbReference type="InterPro" id="IPR001810">
    <property type="entry name" value="F-box_dom"/>
</dbReference>
<keyword evidence="3" id="KW-1185">Reference proteome</keyword>
<organism evidence="2 3">
    <name type="scientific">Eleusine coracana subsp. coracana</name>
    <dbReference type="NCBI Taxonomy" id="191504"/>
    <lineage>
        <taxon>Eukaryota</taxon>
        <taxon>Viridiplantae</taxon>
        <taxon>Streptophyta</taxon>
        <taxon>Embryophyta</taxon>
        <taxon>Tracheophyta</taxon>
        <taxon>Spermatophyta</taxon>
        <taxon>Magnoliopsida</taxon>
        <taxon>Liliopsida</taxon>
        <taxon>Poales</taxon>
        <taxon>Poaceae</taxon>
        <taxon>PACMAD clade</taxon>
        <taxon>Chloridoideae</taxon>
        <taxon>Cynodonteae</taxon>
        <taxon>Eleusininae</taxon>
        <taxon>Eleusine</taxon>
    </lineage>
</organism>
<dbReference type="SMART" id="SM00256">
    <property type="entry name" value="FBOX"/>
    <property type="match status" value="1"/>
</dbReference>
<sequence>MDNKRKRRNPAADLSDDLLVDILSRLQVRPLCRFNCVSRSWRDLISHDVIPPALSGFFFQPQQLRIGPVPRRSFAAFCPSSGV</sequence>
<evidence type="ECO:0000259" key="1">
    <source>
        <dbReference type="SMART" id="SM00256"/>
    </source>
</evidence>
<gene>
    <name evidence="2" type="primary">gb03744</name>
    <name evidence="2" type="ORF">PR202_gb03744</name>
</gene>
<dbReference type="PANTHER" id="PTHR35546:SF80">
    <property type="entry name" value="F-BOX DOMAIN CONTAINING PROTEIN EXPRESSED"/>
    <property type="match status" value="1"/>
</dbReference>
<dbReference type="EMBL" id="BQKI01000073">
    <property type="protein sequence ID" value="GJN16724.1"/>
    <property type="molecule type" value="Genomic_DNA"/>
</dbReference>
<dbReference type="Pfam" id="PF00646">
    <property type="entry name" value="F-box"/>
    <property type="match status" value="1"/>
</dbReference>
<evidence type="ECO:0000313" key="2">
    <source>
        <dbReference type="EMBL" id="GJN16724.1"/>
    </source>
</evidence>